<keyword evidence="2" id="KW-1185">Reference proteome</keyword>
<protein>
    <submittedName>
        <fullName evidence="1">Glycosyltransferase</fullName>
        <ecNumber evidence="1">2.4.-.-</ecNumber>
    </submittedName>
</protein>
<keyword evidence="1" id="KW-0328">Glycosyltransferase</keyword>
<gene>
    <name evidence="1" type="ORF">WKI47_06670</name>
</gene>
<comment type="caution">
    <text evidence="1">The sequence shown here is derived from an EMBL/GenBank/DDBJ whole genome shotgun (WGS) entry which is preliminary data.</text>
</comment>
<name>A0ACC6P9P2_9BACL</name>
<organism evidence="1 2">
    <name type="scientific">Saccharibacillus sacchari</name>
    <dbReference type="NCBI Taxonomy" id="456493"/>
    <lineage>
        <taxon>Bacteria</taxon>
        <taxon>Bacillati</taxon>
        <taxon>Bacillota</taxon>
        <taxon>Bacilli</taxon>
        <taxon>Bacillales</taxon>
        <taxon>Paenibacillaceae</taxon>
        <taxon>Saccharibacillus</taxon>
    </lineage>
</organism>
<evidence type="ECO:0000313" key="1">
    <source>
        <dbReference type="EMBL" id="MEJ8303599.1"/>
    </source>
</evidence>
<dbReference type="Proteomes" id="UP001380953">
    <property type="component" value="Unassembled WGS sequence"/>
</dbReference>
<evidence type="ECO:0000313" key="2">
    <source>
        <dbReference type="Proteomes" id="UP001380953"/>
    </source>
</evidence>
<keyword evidence="1" id="KW-0808">Transferase</keyword>
<sequence length="1071" mass="124141">MNDNAKAWDFFSEKYEIEIDDGEKQLGSEVLNIFRTLKLGNHAKSIELGCGSGHLSAYLAQHNFETSLFDFSSVALEKAKACYANLNLNGTFIEGDLFSLKPDSQEYDIVWNSNVMEHFNDEELLSILQDLLMFNSRYYVFIVPNAYSLPYLLFRYNRMSKKEWIWGNEYLRDDYDKFFKACGYAIHSTHYLGMNVSSFQVSDVLKDMAFEFPFDHLSTFEMISVKDSYLIAYVLTKENSSVVPALNQAAPDDTFSHRSVEYKTRIFDLYAEREHLHLAIQDLAMKLDHLQHEHAASLEASQKSYHALQEAFEKEKKQLHEALDESKQASVSLTSKLNQKPDFNSEQVNSLQKQLDELHIKFAKAEEEKNRAYQEVSNIKNSNLWKFALRYYRVRDKVVPKRFLIKKSVSAQTAAPAANHPIQAATNAVTKAAPLVEKKPKVDLKINSFDYRKQDIIFLSVIDWDFRFQRPQHLSQNLAKLGHRVFYFNANFHSSNVHVKHRQANLEEVTLSNHFGTRIYDIDYNTNIKKMAEDLNAILNPYHIRDCTVIVEYPNWVPAAYYLKEHFGFKVVFDYIDDYNDFKDTASASLISYTKELFALSDLVIATSQDLYEKAKPFANKIEIIRNGTEFAFFNQASKPSNKKEKKIGYYGAIAEWFDTEKISILAEKLPDVAIELIGHVSHEECMELNRYKNVKFLGEKKYTDLPKYLEDYDVCLIPFKSDIELIKATNPVKFYEYLSAGKKIVATEIPELEIYRDEYVYLANSNEQFYEYVAACLDQTDILKDSDELMQLAEKNDWNQRCIELDQHLQNIALKVSVVLITYNNLDYTKKCIDSIFQKTAYPNYELVIVDNDSQDDTPAYLLDLQKNMPNVKVILNDQNLGFAAGNNVGIRASEGDYIILLNNDTIVTRGWISGLIKHLNKDHVGMVGPVTNSIGNEAQIYVDYTSIDHMDRFAIDYTTQYQNQTYSQIPVLAMFCVAFKAEIIKEVGYLDEDYEVGMFEDDDYSMALKKAGYTVACAEDVFIHHFGSVSFKKLQDKKYREIFERNKMYFEKKWDTVWMPHNYRKDLVK</sequence>
<dbReference type="EMBL" id="JBBKAR010000022">
    <property type="protein sequence ID" value="MEJ8303599.1"/>
    <property type="molecule type" value="Genomic_DNA"/>
</dbReference>
<accession>A0ACC6P9P2</accession>
<proteinExistence type="predicted"/>
<dbReference type="EC" id="2.4.-.-" evidence="1"/>
<reference evidence="1" key="1">
    <citation type="submission" date="2024-03" db="EMBL/GenBank/DDBJ databases">
        <title>Whole genome sequecning of epiphytes from Marcgravia umbellata leaves.</title>
        <authorList>
            <person name="Kumar G."/>
            <person name="Savka M.A."/>
        </authorList>
    </citation>
    <scope>NUCLEOTIDE SEQUENCE</scope>
    <source>
        <strain evidence="1">RIT_BL5</strain>
    </source>
</reference>